<name>A0A6G7J0T8_9FLAO</name>
<evidence type="ECO:0000313" key="3">
    <source>
        <dbReference type="Proteomes" id="UP000502928"/>
    </source>
</evidence>
<feature type="transmembrane region" description="Helical" evidence="1">
    <location>
        <begin position="116"/>
        <end position="136"/>
    </location>
</feature>
<reference evidence="2 3" key="1">
    <citation type="submission" date="2020-02" db="EMBL/GenBank/DDBJ databases">
        <title>Complete genome of Muricauda sp. 501str8.</title>
        <authorList>
            <person name="Dong B."/>
            <person name="Zhu S."/>
            <person name="Yang J."/>
            <person name="Chen J."/>
        </authorList>
    </citation>
    <scope>NUCLEOTIDE SEQUENCE [LARGE SCALE GENOMIC DNA]</scope>
    <source>
        <strain evidence="2 3">501str8</strain>
    </source>
</reference>
<dbReference type="Proteomes" id="UP000502928">
    <property type="component" value="Chromosome"/>
</dbReference>
<dbReference type="RefSeq" id="WP_166247723.1">
    <property type="nucleotide sequence ID" value="NZ_CP049616.1"/>
</dbReference>
<sequence>MSDKKIYRYTNVELLNVIKNSQNKALVVNAQAELEKRKLTDEELQTTESEYLKYLEFKENRKDESLTREEWLSFFILPFITPRPKWRNDHYTDSEYQRFEKYGFDKKAKQASEVQTLGILFWFVLFIVCLVVAGYMNLL</sequence>
<keyword evidence="1" id="KW-1133">Transmembrane helix</keyword>
<protein>
    <submittedName>
        <fullName evidence="2">Uncharacterized protein</fullName>
    </submittedName>
</protein>
<evidence type="ECO:0000256" key="1">
    <source>
        <dbReference type="SAM" id="Phobius"/>
    </source>
</evidence>
<accession>A0A6G7J0T8</accession>
<keyword evidence="1" id="KW-0812">Transmembrane</keyword>
<dbReference type="AlphaFoldDB" id="A0A6G7J0T8"/>
<evidence type="ECO:0000313" key="2">
    <source>
        <dbReference type="EMBL" id="QII44062.1"/>
    </source>
</evidence>
<organism evidence="2 3">
    <name type="scientific">Flagellimonas oceani</name>
    <dbReference type="NCBI Taxonomy" id="2698672"/>
    <lineage>
        <taxon>Bacteria</taxon>
        <taxon>Pseudomonadati</taxon>
        <taxon>Bacteroidota</taxon>
        <taxon>Flavobacteriia</taxon>
        <taxon>Flavobacteriales</taxon>
        <taxon>Flavobacteriaceae</taxon>
        <taxon>Flagellimonas</taxon>
    </lineage>
</organism>
<gene>
    <name evidence="2" type="ORF">GVT53_05040</name>
</gene>
<keyword evidence="1" id="KW-0472">Membrane</keyword>
<keyword evidence="3" id="KW-1185">Reference proteome</keyword>
<proteinExistence type="predicted"/>
<dbReference type="KEGG" id="mut:GVT53_05040"/>
<dbReference type="EMBL" id="CP049616">
    <property type="protein sequence ID" value="QII44062.1"/>
    <property type="molecule type" value="Genomic_DNA"/>
</dbReference>